<feature type="region of interest" description="Disordered" evidence="1">
    <location>
        <begin position="170"/>
        <end position="198"/>
    </location>
</feature>
<organism evidence="2 3">
    <name type="scientific">Photobacterium frigidiphilum</name>
    <dbReference type="NCBI Taxonomy" id="264736"/>
    <lineage>
        <taxon>Bacteria</taxon>
        <taxon>Pseudomonadati</taxon>
        <taxon>Pseudomonadota</taxon>
        <taxon>Gammaproteobacteria</taxon>
        <taxon>Vibrionales</taxon>
        <taxon>Vibrionaceae</taxon>
        <taxon>Photobacterium</taxon>
    </lineage>
</organism>
<dbReference type="PROSITE" id="PS51257">
    <property type="entry name" value="PROKAR_LIPOPROTEIN"/>
    <property type="match status" value="1"/>
</dbReference>
<name>A0A2T3JAC9_9GAMM</name>
<evidence type="ECO:0008006" key="4">
    <source>
        <dbReference type="Google" id="ProtNLM"/>
    </source>
</evidence>
<evidence type="ECO:0000313" key="2">
    <source>
        <dbReference type="EMBL" id="PSU45773.1"/>
    </source>
</evidence>
<gene>
    <name evidence="2" type="ORF">C9J12_21270</name>
</gene>
<dbReference type="OrthoDB" id="5870900at2"/>
<protein>
    <recommendedName>
        <fullName evidence="4">Toxin co-regulated pilus biosynthesis protein Q C-terminal domain-containing protein</fullName>
    </recommendedName>
</protein>
<accession>A0A2T3JAC9</accession>
<dbReference type="InterPro" id="IPR022260">
    <property type="entry name" value="Integr_conj_element_PilL"/>
</dbReference>
<reference evidence="2 3" key="1">
    <citation type="submission" date="2018-01" db="EMBL/GenBank/DDBJ databases">
        <title>Whole genome sequencing of Histamine producing bacteria.</title>
        <authorList>
            <person name="Butler K."/>
        </authorList>
    </citation>
    <scope>NUCLEOTIDE SEQUENCE [LARGE SCALE GENOMIC DNA]</scope>
    <source>
        <strain evidence="2 3">JCM 12947</strain>
    </source>
</reference>
<dbReference type="EMBL" id="PYMJ01000027">
    <property type="protein sequence ID" value="PSU45773.1"/>
    <property type="molecule type" value="Genomic_DNA"/>
</dbReference>
<feature type="compositionally biased region" description="Low complexity" evidence="1">
    <location>
        <begin position="170"/>
        <end position="189"/>
    </location>
</feature>
<proteinExistence type="predicted"/>
<dbReference type="Proteomes" id="UP000240987">
    <property type="component" value="Unassembled WGS sequence"/>
</dbReference>
<dbReference type="AlphaFoldDB" id="A0A2T3JAC9"/>
<sequence>MRKPLPVILGVILTGCASTPPPPLPIAPPKPLNVRITPDIVENDKGVKTSRYVIHSAVPAQQVRDVLSDEIDVNIPVLANMTVGDGMVFMLARTGIQLRQPQTYAESQLYKQTLPLVQTDMGYVAVRQGLQVMAGSAWQLEEDIVKREVGFSLKSGYVWNPPTTINNLSVSSHSRATRTASLSRSGASSKNNDISVKGATKPTSITSLSAKAAGVSSATTKAAIKSQKLTKPKTVPLSSFAVYKQESYQSALSRWLRSTGVKEVAWVDDEKLQEALSLTAIDNFHHRGDVKSAIEALVKATPALQSANVAVHLDKYKKIAAVHPWKNRSVTLVRVSGKNLKNALKKLVQDYGWNWNEGKGAQRSWGLDYDLPFTASYPLVTPAGNISMALDQVLEGYPVKAKRLDGTQSIFIVEDK</sequence>
<evidence type="ECO:0000313" key="3">
    <source>
        <dbReference type="Proteomes" id="UP000240987"/>
    </source>
</evidence>
<dbReference type="RefSeq" id="WP_107244534.1">
    <property type="nucleotide sequence ID" value="NZ_PYMJ01000027.1"/>
</dbReference>
<comment type="caution">
    <text evidence="2">The sequence shown here is derived from an EMBL/GenBank/DDBJ whole genome shotgun (WGS) entry which is preliminary data.</text>
</comment>
<keyword evidence="3" id="KW-1185">Reference proteome</keyword>
<dbReference type="NCBIfam" id="TIGR03748">
    <property type="entry name" value="conj_PilL"/>
    <property type="match status" value="1"/>
</dbReference>
<evidence type="ECO:0000256" key="1">
    <source>
        <dbReference type="SAM" id="MobiDB-lite"/>
    </source>
</evidence>